<evidence type="ECO:0000313" key="2">
    <source>
        <dbReference type="Proteomes" id="UP001164733"/>
    </source>
</evidence>
<reference evidence="1" key="1">
    <citation type="submission" date="2021-11" db="EMBL/GenBank/DDBJ databases">
        <title>Clostridia strains as spoilage organisms.</title>
        <authorList>
            <person name="Wambui J."/>
            <person name="Stevens M.J.A."/>
            <person name="Stephan R."/>
        </authorList>
    </citation>
    <scope>NUCLEOTIDE SEQUENCE</scope>
    <source>
        <strain evidence="1">CF009</strain>
        <plasmid evidence="1">pCF009-c</plasmid>
    </source>
</reference>
<dbReference type="RefSeq" id="WP_216126976.1">
    <property type="nucleotide sequence ID" value="NZ_CP086242.1"/>
</dbReference>
<sequence length="63" mass="6879">MESNRKCLICGCEEIGKGRLTGYAVMVPIKGNVFNTGSETIADICTACGHILSMRVEKPEKFK</sequence>
<dbReference type="EMBL" id="CP086242">
    <property type="protein sequence ID" value="WAG63345.1"/>
    <property type="molecule type" value="Genomic_DNA"/>
</dbReference>
<protein>
    <submittedName>
        <fullName evidence="1">Transcription initiation factor TFIIIB</fullName>
    </submittedName>
</protein>
<dbReference type="Proteomes" id="UP001164733">
    <property type="component" value="Plasmid pCF009-c"/>
</dbReference>
<dbReference type="AlphaFoldDB" id="A0AA47ENG5"/>
<organism evidence="1 2">
    <name type="scientific">Clostridium estertheticum</name>
    <dbReference type="NCBI Taxonomy" id="238834"/>
    <lineage>
        <taxon>Bacteria</taxon>
        <taxon>Bacillati</taxon>
        <taxon>Bacillota</taxon>
        <taxon>Clostridia</taxon>
        <taxon>Eubacteriales</taxon>
        <taxon>Clostridiaceae</taxon>
        <taxon>Clostridium</taxon>
    </lineage>
</organism>
<accession>A0AA47ENG5</accession>
<keyword evidence="1" id="KW-0614">Plasmid</keyword>
<name>A0AA47ENG5_9CLOT</name>
<proteinExistence type="predicted"/>
<gene>
    <name evidence="1" type="ORF">LL038_25410</name>
</gene>
<geneLocation type="plasmid" evidence="1 2">
    <name>pCF009-c</name>
</geneLocation>
<evidence type="ECO:0000313" key="1">
    <source>
        <dbReference type="EMBL" id="WAG63345.1"/>
    </source>
</evidence>